<gene>
    <name evidence="1" type="ORF">CSH63_11485</name>
</gene>
<accession>A0A386WI95</accession>
<name>A0A386WI95_9ACTN</name>
<organism evidence="1 2">
    <name type="scientific">Micromonospora tulbaghiae</name>
    <dbReference type="NCBI Taxonomy" id="479978"/>
    <lineage>
        <taxon>Bacteria</taxon>
        <taxon>Bacillati</taxon>
        <taxon>Actinomycetota</taxon>
        <taxon>Actinomycetes</taxon>
        <taxon>Micromonosporales</taxon>
        <taxon>Micromonosporaceae</taxon>
        <taxon>Micromonospora</taxon>
    </lineage>
</organism>
<dbReference type="AlphaFoldDB" id="A0A386WI95"/>
<evidence type="ECO:0000313" key="1">
    <source>
        <dbReference type="EMBL" id="AYF28057.1"/>
    </source>
</evidence>
<sequence length="313" mass="34238">MADADRAEQRREQPVSGWTRVSVSYCQYDVSAVPGETGMPIYTLGDGLLHVGGPYQFTGFCGLHTGGIEVRARVLPGPPIEVEDGWDAISEATLWSPFGEMSVVGLMGGPPDALTGLAVPRGLVRVRVHARNRLHESVRTDQDPPEQHELHIWAVTEETRRRTVLAGPDDRDWEQKPAKAAEWALLSLVADDEDGEDLDRVTVVRHRPAPVEVPATVLPAGDLAIRLEHVDDETLRWTWTTAGGPIFPEPVVTLPDGEPSTVRLTSGPDGFTLRHEGVLGRHAFALGVIWDHLLDSPGSYPWAETPHRLPSPS</sequence>
<dbReference type="EMBL" id="CP024087">
    <property type="protein sequence ID" value="AYF28057.1"/>
    <property type="molecule type" value="Genomic_DNA"/>
</dbReference>
<dbReference type="KEGG" id="mtua:CSH63_11485"/>
<protein>
    <submittedName>
        <fullName evidence="1">Uncharacterized protein</fullName>
    </submittedName>
</protein>
<dbReference type="RefSeq" id="WP_120570257.1">
    <property type="nucleotide sequence ID" value="NZ_CP024087.1"/>
</dbReference>
<dbReference type="Proteomes" id="UP000267804">
    <property type="component" value="Chromosome"/>
</dbReference>
<proteinExistence type="predicted"/>
<evidence type="ECO:0000313" key="2">
    <source>
        <dbReference type="Proteomes" id="UP000267804"/>
    </source>
</evidence>
<reference evidence="1 2" key="1">
    <citation type="submission" date="2017-10" db="EMBL/GenBank/DDBJ databases">
        <title>Integration of genomic and chemical information greatly accelerates assignment of the full stereostructure of myelolactone, a potent inhibitor of myeloma from a marine-derived Micromonospora.</title>
        <authorList>
            <person name="Kim M.C."/>
            <person name="Machado H."/>
            <person name="Jensen P.R."/>
            <person name="Fenical W."/>
        </authorList>
    </citation>
    <scope>NUCLEOTIDE SEQUENCE [LARGE SCALE GENOMIC DNA]</scope>
    <source>
        <strain evidence="1 2">CNY-010</strain>
    </source>
</reference>